<feature type="transmembrane region" description="Helical" evidence="3">
    <location>
        <begin position="1261"/>
        <end position="1280"/>
    </location>
</feature>
<keyword evidence="1" id="KW-0175">Coiled coil</keyword>
<reference evidence="4 5" key="1">
    <citation type="submission" date="2020-08" db="EMBL/GenBank/DDBJ databases">
        <authorList>
            <person name="Koutsovoulos G."/>
            <person name="Danchin GJ E."/>
        </authorList>
    </citation>
    <scope>NUCLEOTIDE SEQUENCE [LARGE SCALE GENOMIC DNA]</scope>
</reference>
<name>A0A6V7TWB5_MELEN</name>
<evidence type="ECO:0000256" key="3">
    <source>
        <dbReference type="SAM" id="Phobius"/>
    </source>
</evidence>
<gene>
    <name evidence="4" type="ORF">MENT_LOCUS5237</name>
</gene>
<keyword evidence="3" id="KW-1133">Transmembrane helix</keyword>
<feature type="compositionally biased region" description="Low complexity" evidence="2">
    <location>
        <begin position="642"/>
        <end position="660"/>
    </location>
</feature>
<comment type="caution">
    <text evidence="4">The sequence shown here is derived from an EMBL/GenBank/DDBJ whole genome shotgun (WGS) entry which is preliminary data.</text>
</comment>
<keyword evidence="3" id="KW-0812">Transmembrane</keyword>
<dbReference type="OrthoDB" id="5869299at2759"/>
<organism evidence="4 5">
    <name type="scientific">Meloidogyne enterolobii</name>
    <name type="common">Root-knot nematode worm</name>
    <name type="synonym">Meloidogyne mayaguensis</name>
    <dbReference type="NCBI Taxonomy" id="390850"/>
    <lineage>
        <taxon>Eukaryota</taxon>
        <taxon>Metazoa</taxon>
        <taxon>Ecdysozoa</taxon>
        <taxon>Nematoda</taxon>
        <taxon>Chromadorea</taxon>
        <taxon>Rhabditida</taxon>
        <taxon>Tylenchina</taxon>
        <taxon>Tylenchomorpha</taxon>
        <taxon>Tylenchoidea</taxon>
        <taxon>Meloidogynidae</taxon>
        <taxon>Meloidogyninae</taxon>
        <taxon>Meloidogyne</taxon>
    </lineage>
</organism>
<feature type="region of interest" description="Disordered" evidence="2">
    <location>
        <begin position="1"/>
        <end position="22"/>
    </location>
</feature>
<keyword evidence="3" id="KW-0472">Membrane</keyword>
<feature type="region of interest" description="Disordered" evidence="2">
    <location>
        <begin position="633"/>
        <end position="660"/>
    </location>
</feature>
<evidence type="ECO:0000313" key="4">
    <source>
        <dbReference type="EMBL" id="CAD2136888.1"/>
    </source>
</evidence>
<proteinExistence type="predicted"/>
<feature type="region of interest" description="Disordered" evidence="2">
    <location>
        <begin position="563"/>
        <end position="604"/>
    </location>
</feature>
<accession>A0A6V7TWB5</accession>
<evidence type="ECO:0000256" key="1">
    <source>
        <dbReference type="SAM" id="Coils"/>
    </source>
</evidence>
<dbReference type="Proteomes" id="UP000580250">
    <property type="component" value="Unassembled WGS sequence"/>
</dbReference>
<evidence type="ECO:0000313" key="5">
    <source>
        <dbReference type="Proteomes" id="UP000580250"/>
    </source>
</evidence>
<dbReference type="EMBL" id="CAJEWN010000019">
    <property type="protein sequence ID" value="CAD2136888.1"/>
    <property type="molecule type" value="Genomic_DNA"/>
</dbReference>
<sequence>MDSSSEEDTPFPARARPTKKLCRPTKVPEIIMMATVESSLPPTMPAVRDMREERILKKSRKEKEREEEEIQILEAPQIPILPAVRDRREDRALEEARKEKEEQKRNGKKRKVVPDLNLVVEKRGGKKYSCRKYGHDFKGKFKIPFKPIIRYGRVIPRNSAKPPGVNMLDRTLASVNASNAKRERLIAKGRKDLDDSKFYKTQDASLKKYQQRYDRDKHDRWRIKQKEQIATLASRRERQVVELKKDYMWPAPEIENEVWGYDIFSKCEGPNHLECIKSTTSSRTAHSRRLPIQVTFPIMTTLVHYLVFNWFGRQKFGNNQIWEGIRDQLCQPELNPMWLLVKFWQYIKLDPKKAFKDRFLIDILVLRRMNCKVFQHQFNYHWNGQIKLQEPPKTPIEELNEWASYITRMFSKLLTKRNYQRCKGNTTLRLYEAPFIIAADASIQSVVNWCDNPGDCRLVYFDGGTDLHTIIYFGIKTTDLFIVVKPDDEIMASIDRSLKFWRRAGVPIKITLIHNENKIYLERKKYEEQFLNLAESYNTGYLYYNGKFKNLKKAKGKILGETYNDEDSEEEPGPMAQKVKPAAPKNNLKQPLPPQQPQQQQIIQQQEMLPISAQPQVRPPLEERLKELLQRIQQRAPSTSGSTNNLQQQPSTSTQSTSRQSGSLLKNLGTLALIVLIICCFFGLTTQEVTRSRVRTPSGSKTVYKVRASPQMLQTYKEQHQEIDRFRRKNIINEIKNGEPVFWCATQSSALWKFPSKEEATFCNKDKFRKWKNFGFETYSQITHPEPVEGLICSAKYTKETYYTNFLGDKFLKLEQNLLPISKEDCLKMRENKICPLNKKIMEKKDGMWKTEEVLNIDFPGRFSSFFWGEKSSEVVNCMLQPTTLHYNPQTLEMVSPLFEIKKCHFMTDFCQLSDNSSLIWESNCETRNCKSCFYEYLGRWEGDYSQANERIVWISNTKEIALSFNYEASREIACNGRAVRKSDQGFAIDEKEFIKMFTSRQKRSVDEEQLAAELTATEIALKEFYDKIMEEKCRQQIVRHDNPTYHVRQAFHKKALVATWLNEDTAEVFSCSPIDWSSIKFRPVDRCYKYIPVEVNLHNRTQVGFLDPELRILSESSLPADCERYRLRYLNIGPNQWIRVNTQTGLWDKVEQSKLHIFQDNVTAPDMSVSPIVFHEWVLRNTTEEPLFVHVNELSQYETWKSSVNTVESSRAIALGAMPGGLEGTIKTWLWSKWKLFVDWWMICSCLFSTFLFLRDIGVPLLTVYFLFPIRTTIMSLLGRRQTENPPRRRETRRNRVSQDEVELSSIAPRRQRINYFPRRASNETIRTLGTESVIAPSLIKGRK</sequence>
<protein>
    <submittedName>
        <fullName evidence="4">Uncharacterized protein</fullName>
    </submittedName>
</protein>
<feature type="compositionally biased region" description="Acidic residues" evidence="2">
    <location>
        <begin position="563"/>
        <end position="572"/>
    </location>
</feature>
<feature type="coiled-coil region" evidence="1">
    <location>
        <begin position="56"/>
        <end position="106"/>
    </location>
</feature>
<evidence type="ECO:0000256" key="2">
    <source>
        <dbReference type="SAM" id="MobiDB-lite"/>
    </source>
</evidence>